<dbReference type="EMBL" id="MF001358">
    <property type="protein sequence ID" value="ASZ76711.1"/>
    <property type="molecule type" value="Genomic_DNA"/>
</dbReference>
<evidence type="ECO:0000313" key="2">
    <source>
        <dbReference type="EMBL" id="ASZ76711.1"/>
    </source>
</evidence>
<keyword evidence="3" id="KW-1185">Reference proteome</keyword>
<dbReference type="Proteomes" id="UP000260005">
    <property type="component" value="Segment"/>
</dbReference>
<reference evidence="2 3" key="1">
    <citation type="submission" date="2017-04" db="EMBL/GenBank/DDBJ databases">
        <title>Complete Genome Sequence of Lytic Bacteriophage EF1 Infecting Enterococcus faecalis Isolates.</title>
        <authorList>
            <person name="Kim D."/>
            <person name="Kim Y.J."/>
            <person name="Han B.K."/>
            <person name="Kim H."/>
        </authorList>
    </citation>
    <scope>NUCLEOTIDE SEQUENCE [LARGE SCALE GENOMIC DNA]</scope>
</reference>
<organism evidence="2 3">
    <name type="scientific">Enterococcus phage EF1</name>
    <dbReference type="NCBI Taxonomy" id="2025813"/>
    <lineage>
        <taxon>Viruses</taxon>
        <taxon>Duplodnaviria</taxon>
        <taxon>Heunggongvirae</taxon>
        <taxon>Uroviricota</taxon>
        <taxon>Caudoviricetes</taxon>
    </lineage>
</organism>
<keyword evidence="1" id="KW-0472">Membrane</keyword>
<name>A0A249XXK9_9CAUD</name>
<proteinExistence type="predicted"/>
<evidence type="ECO:0000256" key="1">
    <source>
        <dbReference type="SAM" id="Phobius"/>
    </source>
</evidence>
<protein>
    <submittedName>
        <fullName evidence="2">Uncharacterized protein</fullName>
    </submittedName>
</protein>
<keyword evidence="1" id="KW-0812">Transmembrane</keyword>
<feature type="transmembrane region" description="Helical" evidence="1">
    <location>
        <begin position="35"/>
        <end position="53"/>
    </location>
</feature>
<sequence>MMFIAVFCGICILLLIGSGMKANIGRDTTRLENMAYLMFAIFLILFILILIGGA</sequence>
<accession>A0A249XXK9</accession>
<keyword evidence="1" id="KW-1133">Transmembrane helix</keyword>
<evidence type="ECO:0000313" key="3">
    <source>
        <dbReference type="Proteomes" id="UP000260005"/>
    </source>
</evidence>